<dbReference type="EMBL" id="RYZI01000324">
    <property type="protein sequence ID" value="RWA06585.1"/>
    <property type="molecule type" value="Genomic_DNA"/>
</dbReference>
<feature type="region of interest" description="Disordered" evidence="1">
    <location>
        <begin position="1130"/>
        <end position="1325"/>
    </location>
</feature>
<comment type="caution">
    <text evidence="2">The sequence shown here is derived from an EMBL/GenBank/DDBJ whole genome shotgun (WGS) entry which is preliminary data.</text>
</comment>
<keyword evidence="3" id="KW-1185">Reference proteome</keyword>
<feature type="region of interest" description="Disordered" evidence="1">
    <location>
        <begin position="1"/>
        <end position="319"/>
    </location>
</feature>
<feature type="region of interest" description="Disordered" evidence="1">
    <location>
        <begin position="923"/>
        <end position="1116"/>
    </location>
</feature>
<proteinExistence type="predicted"/>
<feature type="compositionally biased region" description="Acidic residues" evidence="1">
    <location>
        <begin position="1060"/>
        <end position="1077"/>
    </location>
</feature>
<feature type="compositionally biased region" description="Basic and acidic residues" evidence="1">
    <location>
        <begin position="67"/>
        <end position="91"/>
    </location>
</feature>
<feature type="region of interest" description="Disordered" evidence="1">
    <location>
        <begin position="506"/>
        <end position="790"/>
    </location>
</feature>
<feature type="region of interest" description="Disordered" evidence="1">
    <location>
        <begin position="339"/>
        <end position="360"/>
    </location>
</feature>
<feature type="compositionally biased region" description="Polar residues" evidence="1">
    <location>
        <begin position="837"/>
        <end position="857"/>
    </location>
</feature>
<protein>
    <submittedName>
        <fullName evidence="2">Uncharacterized protein</fullName>
    </submittedName>
</protein>
<feature type="compositionally biased region" description="Basic and acidic residues" evidence="1">
    <location>
        <begin position="551"/>
        <end position="561"/>
    </location>
</feature>
<feature type="compositionally biased region" description="Polar residues" evidence="1">
    <location>
        <begin position="235"/>
        <end position="265"/>
    </location>
</feature>
<feature type="compositionally biased region" description="Low complexity" evidence="1">
    <location>
        <begin position="204"/>
        <end position="217"/>
    </location>
</feature>
<feature type="compositionally biased region" description="Low complexity" evidence="1">
    <location>
        <begin position="676"/>
        <end position="690"/>
    </location>
</feature>
<feature type="compositionally biased region" description="Basic and acidic residues" evidence="1">
    <location>
        <begin position="177"/>
        <end position="188"/>
    </location>
</feature>
<organism evidence="2 3">
    <name type="scientific">Xylaria grammica</name>
    <dbReference type="NCBI Taxonomy" id="363999"/>
    <lineage>
        <taxon>Eukaryota</taxon>
        <taxon>Fungi</taxon>
        <taxon>Dikarya</taxon>
        <taxon>Ascomycota</taxon>
        <taxon>Pezizomycotina</taxon>
        <taxon>Sordariomycetes</taxon>
        <taxon>Xylariomycetidae</taxon>
        <taxon>Xylariales</taxon>
        <taxon>Xylariaceae</taxon>
        <taxon>Xylaria</taxon>
    </lineage>
</organism>
<feature type="compositionally biased region" description="Low complexity" evidence="1">
    <location>
        <begin position="1213"/>
        <end position="1233"/>
    </location>
</feature>
<sequence length="1527" mass="168543">MADADYFLDLSSPDPLAEDAPSSVRPASRRITKSQQDLTSFSIPRSSPQRQSRALSPRKRTFQLDVGDERSPQRIRVTVEAEENLKHDAINRKLFPPQSSPTKSPRRRENITTTVVPLNDEPEVSTPRKRGRQRRTSNGTPMPRGRKRAGTPIRRKSKQARLEDEPSSEAGILEGPSMDKADGGEETPKPTTKARRTPRKLAGTTPVPSSQVSSSTTGRKRGRPRKVPVPEDPTVLNTTRPQPSRVATSSPPALESNIQNGSDKSLNMGRDGSSHEQRYDDNADPILSSPKEDNGTTRPVHITPPRDLAGVDRSSASPASLHQTLAENDDFIMSEDYQAMEPQSDLQSTEDEDGITHHGQDTIADASDFSMIAVESLPSFQASFQASFREDAGKSASDEHEMSEETSRIINETLDSLRRSLNTEKEGSLHSAEVPNDLTTVEDQHNEDQDKTQEQLTVTTNHENRRSFLSSPRRPKQLPLSRQVFVGRGQVNDSFSSIPDSILHAATPGRLPIQPAAGEYEHQGGEDGPYEDSFSEIPEAILEAATPRPIRRVETSTREPLGENEQPHQITHSTGRRSSLDHRSNRLPTPEATSSSNAGSRKAREEDTAAELEPQDQSGLAHHTDMPSSPPIGTRPRALDFGYSNLQHELNAVQERLSSSPQRQQSIKSAPNQFQSLEAPLPSARPSLSPIVRVGRTLQNVMSDNSSPEAREGNLGSPFRGSASSDYPHQSIMAGSSSPSLRKRRVSGQSQLSAGPSTRLDRNSRSNMGRDFGRALRNSGEAEDPPAPENIINSRIEPLQYFTSQQPSDSVISVHAASMNGSTNMDPPSANEERSWATRNDNSQTINRRQPSFRTASSYVPSTIGTRTASALRDEPIHDMDEDLSDRLEEHVDDDDVDDVDIWDIEASRTSPGKLEPPQATLKALKSDVPSSRRSKVPSPWRRNNRRLIYKDDIASSSQIEIEESSQSEVEQNPPVRPKQRPPVTQTQQDIQRRPLHPETAQKGLMQEDLYRRENTASPNPSHDNFGEYGELADSDESEDVEENEEPAPLQQPQGALDPIYEDFEGYEEHEEYEEHEAPEALDMPTIPETSADASEYSLVARQAKQTPQEQKKRKSGFFGGFDILSFFSSPAVLPTNQPPGPNPPGSVNKPAIPQPTLEAREPKEPPRALWSTGLFPSMPKTEANSRPGQRTDLSSPGPALRSTDTVADTYEPSTSASLSPSRSPSASVAPSTPERPNFPPIAQKQNFTPRPGLLRGSLFAPSEANSAVQGEDNHGFQESSDEQESSALTETSEYERVPPREKPSRWDRHLSPTKSSFRSPLKPTTPGRIVAFSNNALAPLAPLAQAQARNALHNSTNGRNTLPQGFSARPAFEGKENQPYHYTQQIRNANDNYLDETTPKASTASRGIQQSHAVAFATESTSVALSQTTWSKQHWTRLDDMLQLRRHEPLRFQQLCALPPPDERRSSALLGKEVAAQDAHLILEPWHLEVVEAFKLEVGGWDERVLAKRLFALVIGEERRQAGTAP</sequence>
<feature type="compositionally biased region" description="Acidic residues" evidence="1">
    <location>
        <begin position="1031"/>
        <end position="1046"/>
    </location>
</feature>
<feature type="compositionally biased region" description="Basic residues" evidence="1">
    <location>
        <begin position="144"/>
        <end position="159"/>
    </location>
</feature>
<feature type="compositionally biased region" description="Polar residues" evidence="1">
    <location>
        <begin position="747"/>
        <end position="756"/>
    </location>
</feature>
<feature type="region of interest" description="Disordered" evidence="1">
    <location>
        <begin position="388"/>
        <end position="482"/>
    </location>
</feature>
<feature type="compositionally biased region" description="Basic and acidic residues" evidence="1">
    <location>
        <begin position="415"/>
        <end position="428"/>
    </location>
</feature>
<evidence type="ECO:0000313" key="3">
    <source>
        <dbReference type="Proteomes" id="UP000286045"/>
    </source>
</evidence>
<feature type="compositionally biased region" description="Low complexity" evidence="1">
    <location>
        <begin position="40"/>
        <end position="55"/>
    </location>
</feature>
<feature type="compositionally biased region" description="Basic and acidic residues" evidence="1">
    <location>
        <begin position="1294"/>
        <end position="1311"/>
    </location>
</feature>
<feature type="compositionally biased region" description="Polar residues" evidence="1">
    <location>
        <begin position="722"/>
        <end position="740"/>
    </location>
</feature>
<feature type="compositionally biased region" description="Polar residues" evidence="1">
    <location>
        <begin position="567"/>
        <end position="577"/>
    </location>
</feature>
<gene>
    <name evidence="2" type="ORF">EKO27_g8512</name>
</gene>
<evidence type="ECO:0000256" key="1">
    <source>
        <dbReference type="SAM" id="MobiDB-lite"/>
    </source>
</evidence>
<name>A0A439CWM5_9PEZI</name>
<feature type="region of interest" description="Disordered" evidence="1">
    <location>
        <begin position="819"/>
        <end position="857"/>
    </location>
</feature>
<reference evidence="2 3" key="1">
    <citation type="submission" date="2018-12" db="EMBL/GenBank/DDBJ databases">
        <title>Draft genome sequence of Xylaria grammica IHI A82.</title>
        <authorList>
            <person name="Buettner E."/>
            <person name="Kellner H."/>
        </authorList>
    </citation>
    <scope>NUCLEOTIDE SEQUENCE [LARGE SCALE GENOMIC DNA]</scope>
    <source>
        <strain evidence="2 3">IHI A82</strain>
    </source>
</reference>
<feature type="compositionally biased region" description="Polar residues" evidence="1">
    <location>
        <begin position="697"/>
        <end position="708"/>
    </location>
</feature>
<dbReference type="Proteomes" id="UP000286045">
    <property type="component" value="Unassembled WGS sequence"/>
</dbReference>
<feature type="compositionally biased region" description="Polar residues" evidence="1">
    <location>
        <begin position="656"/>
        <end position="675"/>
    </location>
</feature>
<evidence type="ECO:0000313" key="2">
    <source>
        <dbReference type="EMBL" id="RWA06585.1"/>
    </source>
</evidence>
<accession>A0A439CWM5</accession>
<feature type="compositionally biased region" description="Basic and acidic residues" evidence="1">
    <location>
        <begin position="272"/>
        <end position="281"/>
    </location>
</feature>
<feature type="compositionally biased region" description="Basic and acidic residues" evidence="1">
    <location>
        <begin position="388"/>
        <end position="407"/>
    </location>
</feature>
<feature type="compositionally biased region" description="Polar residues" evidence="1">
    <location>
        <begin position="1183"/>
        <end position="1195"/>
    </location>
</feature>
<dbReference type="STRING" id="363999.A0A439CWM5"/>
<feature type="compositionally biased region" description="Basic and acidic residues" evidence="1">
    <location>
        <begin position="442"/>
        <end position="453"/>
    </location>
</feature>